<accession>A0A3M7PPL2</accession>
<evidence type="ECO:0000256" key="1">
    <source>
        <dbReference type="SAM" id="MobiDB-lite"/>
    </source>
</evidence>
<dbReference type="AlphaFoldDB" id="A0A3M7PPL2"/>
<dbReference type="Proteomes" id="UP000276133">
    <property type="component" value="Unassembled WGS sequence"/>
</dbReference>
<feature type="compositionally biased region" description="Polar residues" evidence="1">
    <location>
        <begin position="167"/>
        <end position="181"/>
    </location>
</feature>
<evidence type="ECO:0000313" key="3">
    <source>
        <dbReference type="Proteomes" id="UP000276133"/>
    </source>
</evidence>
<dbReference type="EMBL" id="REGN01009520">
    <property type="protein sequence ID" value="RNA00990.1"/>
    <property type="molecule type" value="Genomic_DNA"/>
</dbReference>
<feature type="compositionally biased region" description="Acidic residues" evidence="1">
    <location>
        <begin position="89"/>
        <end position="99"/>
    </location>
</feature>
<feature type="region of interest" description="Disordered" evidence="1">
    <location>
        <begin position="82"/>
        <end position="113"/>
    </location>
</feature>
<proteinExistence type="predicted"/>
<feature type="compositionally biased region" description="Polar residues" evidence="1">
    <location>
        <begin position="103"/>
        <end position="113"/>
    </location>
</feature>
<evidence type="ECO:0000313" key="2">
    <source>
        <dbReference type="EMBL" id="RNA00990.1"/>
    </source>
</evidence>
<keyword evidence="3" id="KW-1185">Reference proteome</keyword>
<reference evidence="2 3" key="1">
    <citation type="journal article" date="2018" name="Sci. Rep.">
        <title>Genomic signatures of local adaptation to the degree of environmental predictability in rotifers.</title>
        <authorList>
            <person name="Franch-Gras L."/>
            <person name="Hahn C."/>
            <person name="Garcia-Roger E.M."/>
            <person name="Carmona M.J."/>
            <person name="Serra M."/>
            <person name="Gomez A."/>
        </authorList>
    </citation>
    <scope>NUCLEOTIDE SEQUENCE [LARGE SCALE GENOMIC DNA]</scope>
    <source>
        <strain evidence="2">HYR1</strain>
    </source>
</reference>
<dbReference type="OrthoDB" id="10198754at2759"/>
<sequence>MVDELWKWIPKDHLKASWHKLNLNLEQSVTMEEIDLSTVKSKLEDLGLKINDIELSNWLNNDSNCSGYNLMSDDEIVESANNLANSNGDDQDSSDESDMEAVQHQSKQPRVSNTTASMACDDLINFCLDHDIDTTPFTSLKKFALKNKELSVKQSSLSRFFKPKSPAKTSGPQTSNPQNISSISIVKRSLNF</sequence>
<organism evidence="2 3">
    <name type="scientific">Brachionus plicatilis</name>
    <name type="common">Marine rotifer</name>
    <name type="synonym">Brachionus muelleri</name>
    <dbReference type="NCBI Taxonomy" id="10195"/>
    <lineage>
        <taxon>Eukaryota</taxon>
        <taxon>Metazoa</taxon>
        <taxon>Spiralia</taxon>
        <taxon>Gnathifera</taxon>
        <taxon>Rotifera</taxon>
        <taxon>Eurotatoria</taxon>
        <taxon>Monogononta</taxon>
        <taxon>Pseudotrocha</taxon>
        <taxon>Ploima</taxon>
        <taxon>Brachionidae</taxon>
        <taxon>Brachionus</taxon>
    </lineage>
</organism>
<name>A0A3M7PPL2_BRAPC</name>
<protein>
    <submittedName>
        <fullName evidence="2">Uncharacterized protein</fullName>
    </submittedName>
</protein>
<feature type="region of interest" description="Disordered" evidence="1">
    <location>
        <begin position="161"/>
        <end position="181"/>
    </location>
</feature>
<comment type="caution">
    <text evidence="2">The sequence shown here is derived from an EMBL/GenBank/DDBJ whole genome shotgun (WGS) entry which is preliminary data.</text>
</comment>
<gene>
    <name evidence="2" type="ORF">BpHYR1_033272</name>
</gene>